<dbReference type="RefSeq" id="WP_110564652.1">
    <property type="nucleotide sequence ID" value="NZ_PYBV01000019.1"/>
</dbReference>
<dbReference type="Gene3D" id="3.90.1140.10">
    <property type="entry name" value="Cyclic phosphodiesterase"/>
    <property type="match status" value="1"/>
</dbReference>
<dbReference type="InterPro" id="IPR009097">
    <property type="entry name" value="Cyclic_Pdiesterase"/>
</dbReference>
<comment type="function">
    <text evidence="2">Hydrolyzes RNA 2',3'-cyclic phosphodiester to an RNA 2'-phosphomonoester.</text>
</comment>
<dbReference type="GO" id="GO:0004113">
    <property type="term" value="F:2',3'-cyclic-nucleotide 3'-phosphodiesterase activity"/>
    <property type="evidence" value="ECO:0007669"/>
    <property type="project" value="InterPro"/>
</dbReference>
<evidence type="ECO:0000313" key="3">
    <source>
        <dbReference type="EMBL" id="PYC69395.1"/>
    </source>
</evidence>
<dbReference type="PANTHER" id="PTHR35561:SF1">
    <property type="entry name" value="RNA 2',3'-CYCLIC PHOSPHODIESTERASE"/>
    <property type="match status" value="1"/>
</dbReference>
<keyword evidence="1 2" id="KW-0378">Hydrolase</keyword>
<dbReference type="PANTHER" id="PTHR35561">
    <property type="entry name" value="RNA 2',3'-CYCLIC PHOSPHODIESTERASE"/>
    <property type="match status" value="1"/>
</dbReference>
<dbReference type="InterPro" id="IPR004175">
    <property type="entry name" value="RNA_CPDase"/>
</dbReference>
<accession>A0A318NIC8</accession>
<dbReference type="Proteomes" id="UP000248333">
    <property type="component" value="Unassembled WGS sequence"/>
</dbReference>
<gene>
    <name evidence="3" type="primary">thpR</name>
    <name evidence="3" type="ORF">C7C45_17155</name>
</gene>
<evidence type="ECO:0000256" key="2">
    <source>
        <dbReference type="HAMAP-Rule" id="MF_01940"/>
    </source>
</evidence>
<dbReference type="NCBIfam" id="TIGR02258">
    <property type="entry name" value="2_5_ligase"/>
    <property type="match status" value="1"/>
</dbReference>
<dbReference type="OrthoDB" id="9787070at2"/>
<feature type="active site" description="Proton donor" evidence="2">
    <location>
        <position position="45"/>
    </location>
</feature>
<feature type="active site" description="Proton acceptor" evidence="2">
    <location>
        <position position="137"/>
    </location>
</feature>
<feature type="short sequence motif" description="HXTX 1" evidence="2">
    <location>
        <begin position="45"/>
        <end position="48"/>
    </location>
</feature>
<sequence>MRLFVAVYPPPEPVDHLGAQVARLRVSAAAAAGVNVRLADPAHLHVTLAFLGDVEAARLVEVESALGLAAEWFRDGRNALPRFSLGGGGRFGQGRSTVLWVGLRGEVEALHVLAGLVRSRLRQTRLPCDDARPFRPHLTVARPGDRMDLADIEADQADLDDYQGPEWPAIELLLMRSHLDSRPSRYDRLAAWPL</sequence>
<evidence type="ECO:0000256" key="1">
    <source>
        <dbReference type="ARBA" id="ARBA00022801"/>
    </source>
</evidence>
<dbReference type="SUPFAM" id="SSF55144">
    <property type="entry name" value="LigT-like"/>
    <property type="match status" value="1"/>
</dbReference>
<name>A0A318NIC8_9ACTN</name>
<reference evidence="3 4" key="1">
    <citation type="submission" date="2018-03" db="EMBL/GenBank/DDBJ databases">
        <title>Bioinformatic expansion and discovery of thiopeptide antibiotics.</title>
        <authorList>
            <person name="Schwalen C.J."/>
            <person name="Hudson G.A."/>
            <person name="Mitchell D.A."/>
        </authorList>
    </citation>
    <scope>NUCLEOTIDE SEQUENCE [LARGE SCALE GENOMIC DNA]</scope>
    <source>
        <strain evidence="3 4">NRRL 8041</strain>
    </source>
</reference>
<evidence type="ECO:0000313" key="4">
    <source>
        <dbReference type="Proteomes" id="UP000248333"/>
    </source>
</evidence>
<protein>
    <recommendedName>
        <fullName evidence="2">RNA 2',3'-cyclic phosphodiesterase</fullName>
        <shortName evidence="2">RNA 2',3'-CPDase</shortName>
        <ecNumber evidence="2">3.1.4.58</ecNumber>
    </recommendedName>
</protein>
<dbReference type="Pfam" id="PF13563">
    <property type="entry name" value="2_5_RNA_ligase2"/>
    <property type="match status" value="1"/>
</dbReference>
<keyword evidence="4" id="KW-1185">Reference proteome</keyword>
<dbReference type="AlphaFoldDB" id="A0A318NIC8"/>
<comment type="catalytic activity">
    <reaction evidence="2">
        <text>a 3'-end 2',3'-cyclophospho-ribonucleotide-RNA + H2O = a 3'-end 2'-phospho-ribonucleotide-RNA + H(+)</text>
        <dbReference type="Rhea" id="RHEA:11828"/>
        <dbReference type="Rhea" id="RHEA-COMP:10464"/>
        <dbReference type="Rhea" id="RHEA-COMP:17353"/>
        <dbReference type="ChEBI" id="CHEBI:15377"/>
        <dbReference type="ChEBI" id="CHEBI:15378"/>
        <dbReference type="ChEBI" id="CHEBI:83064"/>
        <dbReference type="ChEBI" id="CHEBI:173113"/>
        <dbReference type="EC" id="3.1.4.58"/>
    </reaction>
</comment>
<dbReference type="EMBL" id="PYBV01000019">
    <property type="protein sequence ID" value="PYC69395.1"/>
    <property type="molecule type" value="Genomic_DNA"/>
</dbReference>
<organism evidence="3 4">
    <name type="scientific">Micromonospora arborensis</name>
    <dbReference type="NCBI Taxonomy" id="2116518"/>
    <lineage>
        <taxon>Bacteria</taxon>
        <taxon>Bacillati</taxon>
        <taxon>Actinomycetota</taxon>
        <taxon>Actinomycetes</taxon>
        <taxon>Micromonosporales</taxon>
        <taxon>Micromonosporaceae</taxon>
        <taxon>Micromonospora</taxon>
    </lineage>
</organism>
<comment type="similarity">
    <text evidence="2">Belongs to the 2H phosphoesterase superfamily. ThpR family.</text>
</comment>
<comment type="caution">
    <text evidence="3">The sequence shown here is derived from an EMBL/GenBank/DDBJ whole genome shotgun (WGS) entry which is preliminary data.</text>
</comment>
<proteinExistence type="inferred from homology"/>
<dbReference type="GO" id="GO:0008664">
    <property type="term" value="F:RNA 2',3'-cyclic 3'-phosphodiesterase activity"/>
    <property type="evidence" value="ECO:0007669"/>
    <property type="project" value="UniProtKB-EC"/>
</dbReference>
<dbReference type="EC" id="3.1.4.58" evidence="2"/>
<dbReference type="HAMAP" id="MF_01940">
    <property type="entry name" value="RNA_CPDase"/>
    <property type="match status" value="1"/>
</dbReference>
<feature type="short sequence motif" description="HXTX 2" evidence="2">
    <location>
        <begin position="137"/>
        <end position="140"/>
    </location>
</feature>